<reference evidence="1" key="1">
    <citation type="submission" date="2022-12" db="EMBL/GenBank/DDBJ databases">
        <authorList>
            <person name="Webb A."/>
        </authorList>
    </citation>
    <scope>NUCLEOTIDE SEQUENCE</scope>
    <source>
        <strain evidence="1">Pd1</strain>
    </source>
</reference>
<dbReference type="AlphaFoldDB" id="A0AAV0SVY7"/>
<proteinExistence type="predicted"/>
<organism evidence="1 2">
    <name type="scientific">Peronospora destructor</name>
    <dbReference type="NCBI Taxonomy" id="86335"/>
    <lineage>
        <taxon>Eukaryota</taxon>
        <taxon>Sar</taxon>
        <taxon>Stramenopiles</taxon>
        <taxon>Oomycota</taxon>
        <taxon>Peronosporomycetes</taxon>
        <taxon>Peronosporales</taxon>
        <taxon>Peronosporaceae</taxon>
        <taxon>Peronospora</taxon>
    </lineage>
</organism>
<dbReference type="Proteomes" id="UP001162029">
    <property type="component" value="Unassembled WGS sequence"/>
</dbReference>
<dbReference type="Pfam" id="PF10032">
    <property type="entry name" value="Pho88"/>
    <property type="match status" value="1"/>
</dbReference>
<accession>A0AAV0SVY7</accession>
<protein>
    <submittedName>
        <fullName evidence="1">Uncharacterized protein</fullName>
    </submittedName>
</protein>
<dbReference type="GO" id="GO:0005783">
    <property type="term" value="C:endoplasmic reticulum"/>
    <property type="evidence" value="ECO:0007669"/>
    <property type="project" value="InterPro"/>
</dbReference>
<dbReference type="PANTHER" id="PTHR28112">
    <property type="entry name" value="SRP-INDEPENDENT TARGETING PROTEIN 3"/>
    <property type="match status" value="1"/>
</dbReference>
<gene>
    <name evidence="1" type="ORF">PDE001_LOCUS160</name>
</gene>
<evidence type="ECO:0000313" key="2">
    <source>
        <dbReference type="Proteomes" id="UP001162029"/>
    </source>
</evidence>
<name>A0AAV0SVY7_9STRA</name>
<dbReference type="GO" id="GO:0045047">
    <property type="term" value="P:protein targeting to ER"/>
    <property type="evidence" value="ECO:0007669"/>
    <property type="project" value="InterPro"/>
</dbReference>
<dbReference type="EMBL" id="CANTFM010000028">
    <property type="protein sequence ID" value="CAI5708892.1"/>
    <property type="molecule type" value="Genomic_DNA"/>
</dbReference>
<sequence length="103" mass="11516">MGLTLSLAIITRSVLDPEDFLQASLVRSIYALSQLLCYGMLLYLYIKAKNNTEPGVVTVKEVLGFGQIGDRNEKITVAEHNQRMVVKDIQRYALGTAMTMLLH</sequence>
<evidence type="ECO:0000313" key="1">
    <source>
        <dbReference type="EMBL" id="CAI5708892.1"/>
    </source>
</evidence>
<keyword evidence="2" id="KW-1185">Reference proteome</keyword>
<dbReference type="InterPro" id="IPR012098">
    <property type="entry name" value="SND3_fun"/>
</dbReference>
<comment type="caution">
    <text evidence="1">The sequence shown here is derived from an EMBL/GenBank/DDBJ whole genome shotgun (WGS) entry which is preliminary data.</text>
</comment>
<dbReference type="GO" id="GO:0005739">
    <property type="term" value="C:mitochondrion"/>
    <property type="evidence" value="ECO:0007669"/>
    <property type="project" value="TreeGrafter"/>
</dbReference>
<dbReference type="PANTHER" id="PTHR28112:SF1">
    <property type="entry name" value="SRP-INDEPENDENT TARGETING PROTEIN 3"/>
    <property type="match status" value="1"/>
</dbReference>